<dbReference type="SMART" id="SM00268">
    <property type="entry name" value="ACTIN"/>
    <property type="match status" value="1"/>
</dbReference>
<comment type="caution">
    <text evidence="8">The sequence shown here is derived from an EMBL/GenBank/DDBJ whole genome shotgun (WGS) entry which is preliminary data.</text>
</comment>
<evidence type="ECO:0000313" key="8">
    <source>
        <dbReference type="EMBL" id="CAI4016247.1"/>
    </source>
</evidence>
<dbReference type="InterPro" id="IPR011992">
    <property type="entry name" value="EF-hand-dom_pair"/>
</dbReference>
<dbReference type="InterPro" id="IPR004001">
    <property type="entry name" value="Actin_CS"/>
</dbReference>
<dbReference type="CDD" id="cd13397">
    <property type="entry name" value="ASKHA_NBD_actin_Arp-T1-3"/>
    <property type="match status" value="1"/>
</dbReference>
<dbReference type="AlphaFoldDB" id="A0A9P1DVL4"/>
<keyword evidence="4" id="KW-0963">Cytoplasm</keyword>
<evidence type="ECO:0000313" key="9">
    <source>
        <dbReference type="EMBL" id="CAL1169622.1"/>
    </source>
</evidence>
<sequence length="747" mass="84301">MVYHERTLSSPLSAFPQNVMQPQAFTQVMHEYGYMGRDVDEKMCTGKKKFYLSPFRQEETSKWVIDRVPLPEPNGTARVGRAKNAKEIVARARRLIINAKAQSNMSWDQIFINHSDELSFQELKKCLRRDLAISPKALTDFDTKVLFSELDADKSGTVNIKEMLSYVAHGPKRIHDEEAMLLKRTARVRRNLNMACRKYAGVKAFTAESTANIFKQLDLEGDGHLSKYEFVEFVRGGLGLSMWDVPESELLQFYVIMDKDNDGLDPIELLEFIQGNQEEMANRTLFSFTEIVDAEKPRHQEMRRLEKPSPMFMNSGRRLPPRMRLPSNLVKGFQTGISIRRSDDLTRWCSKTRFEGSLSQAVSQEQDMQGVVCASNAALETTREPPEVSFGAAMAAPKVGSGKCKAGIAGEENVMQGSGDRDYYVGDEAQAKRGILKITYPVDHGIVQDWDDMELIWKHTFFNQLRVQPTERAVLLAEAALNPKANRERMTQIMFEVFYVPAMYVTTQAVLALYASGRTTGIVCDSGDGVTHVVPVYEGYLVPHAVGRVNFAGRDLTEYLMKLIAETGTSLSTSAEREIARDIKEKCCYVAQSYEAEMEKAESSTACTLTHELPDGQLLHLSYERFKCPEALFQPTFIGQPETEGIHTQVHKTIMRCDIDIRRDLFLNIVVSGGTTCFRGFGHRLQSELAELTPSSIRIRVLAPEDRQHSVFIGGSMLADLDMFSEMCISRAEYLEDGPTIIHKKCI</sequence>
<dbReference type="InterPro" id="IPR018247">
    <property type="entry name" value="EF_Hand_1_Ca_BS"/>
</dbReference>
<evidence type="ECO:0000313" key="11">
    <source>
        <dbReference type="Proteomes" id="UP001152797"/>
    </source>
</evidence>
<comment type="catalytic activity">
    <reaction evidence="5">
        <text>ATP + H2O = ADP + phosphate + H(+)</text>
        <dbReference type="Rhea" id="RHEA:13065"/>
        <dbReference type="ChEBI" id="CHEBI:15377"/>
        <dbReference type="ChEBI" id="CHEBI:15378"/>
        <dbReference type="ChEBI" id="CHEBI:30616"/>
        <dbReference type="ChEBI" id="CHEBI:43474"/>
        <dbReference type="ChEBI" id="CHEBI:456216"/>
    </reaction>
</comment>
<dbReference type="PANTHER" id="PTHR11937">
    <property type="entry name" value="ACTIN"/>
    <property type="match status" value="1"/>
</dbReference>
<dbReference type="Proteomes" id="UP001152797">
    <property type="component" value="Unassembled WGS sequence"/>
</dbReference>
<keyword evidence="11" id="KW-1185">Reference proteome</keyword>
<dbReference type="PROSITE" id="PS00406">
    <property type="entry name" value="ACTINS_1"/>
    <property type="match status" value="1"/>
</dbReference>
<comment type="similarity">
    <text evidence="6">Belongs to the actin family.</text>
</comment>
<evidence type="ECO:0000259" key="7">
    <source>
        <dbReference type="PROSITE" id="PS50222"/>
    </source>
</evidence>
<dbReference type="SUPFAM" id="SSF47473">
    <property type="entry name" value="EF-hand"/>
    <property type="match status" value="1"/>
</dbReference>
<evidence type="ECO:0000256" key="1">
    <source>
        <dbReference type="ARBA" id="ARBA00004245"/>
    </source>
</evidence>
<evidence type="ECO:0000256" key="4">
    <source>
        <dbReference type="ARBA" id="ARBA00023212"/>
    </source>
</evidence>
<accession>A0A9P1DVL4</accession>
<dbReference type="GO" id="GO:0016787">
    <property type="term" value="F:hydrolase activity"/>
    <property type="evidence" value="ECO:0007669"/>
    <property type="project" value="UniProtKB-KW"/>
</dbReference>
<evidence type="ECO:0000256" key="2">
    <source>
        <dbReference type="ARBA" id="ARBA00022801"/>
    </source>
</evidence>
<reference evidence="9" key="2">
    <citation type="submission" date="2024-04" db="EMBL/GenBank/DDBJ databases">
        <authorList>
            <person name="Chen Y."/>
            <person name="Shah S."/>
            <person name="Dougan E. K."/>
            <person name="Thang M."/>
            <person name="Chan C."/>
        </authorList>
    </citation>
    <scope>NUCLEOTIDE SEQUENCE [LARGE SCALE GENOMIC DNA]</scope>
</reference>
<dbReference type="GO" id="GO:0005509">
    <property type="term" value="F:calcium ion binding"/>
    <property type="evidence" value="ECO:0007669"/>
    <property type="project" value="InterPro"/>
</dbReference>
<evidence type="ECO:0000256" key="6">
    <source>
        <dbReference type="RuleBase" id="RU000487"/>
    </source>
</evidence>
<dbReference type="SUPFAM" id="SSF53067">
    <property type="entry name" value="Actin-like ATPase domain"/>
    <property type="match status" value="2"/>
</dbReference>
<dbReference type="Pfam" id="PF13833">
    <property type="entry name" value="EF-hand_8"/>
    <property type="match status" value="2"/>
</dbReference>
<dbReference type="InterPro" id="IPR043129">
    <property type="entry name" value="ATPase_NBD"/>
</dbReference>
<dbReference type="PROSITE" id="PS50222">
    <property type="entry name" value="EF_HAND_2"/>
    <property type="match status" value="2"/>
</dbReference>
<evidence type="ECO:0000256" key="3">
    <source>
        <dbReference type="ARBA" id="ARBA00022837"/>
    </source>
</evidence>
<dbReference type="Gene3D" id="1.10.238.10">
    <property type="entry name" value="EF-hand"/>
    <property type="match status" value="2"/>
</dbReference>
<organism evidence="8">
    <name type="scientific">Cladocopium goreaui</name>
    <dbReference type="NCBI Taxonomy" id="2562237"/>
    <lineage>
        <taxon>Eukaryota</taxon>
        <taxon>Sar</taxon>
        <taxon>Alveolata</taxon>
        <taxon>Dinophyceae</taxon>
        <taxon>Suessiales</taxon>
        <taxon>Symbiodiniaceae</taxon>
        <taxon>Cladocopium</taxon>
    </lineage>
</organism>
<dbReference type="FunFam" id="3.90.640.10:FF:000047">
    <property type="entry name" value="Actin, alpha skeletal muscle"/>
    <property type="match status" value="1"/>
</dbReference>
<protein>
    <submittedName>
        <fullName evidence="10">Actin-3</fullName>
    </submittedName>
</protein>
<dbReference type="EMBL" id="CAMXCT030006573">
    <property type="protein sequence ID" value="CAL4803559.1"/>
    <property type="molecule type" value="Genomic_DNA"/>
</dbReference>
<dbReference type="Pfam" id="PF00022">
    <property type="entry name" value="Actin"/>
    <property type="match status" value="1"/>
</dbReference>
<keyword evidence="3" id="KW-0106">Calcium</keyword>
<feature type="domain" description="EF-hand" evidence="7">
    <location>
        <begin position="138"/>
        <end position="173"/>
    </location>
</feature>
<feature type="domain" description="EF-hand" evidence="7">
    <location>
        <begin position="205"/>
        <end position="240"/>
    </location>
</feature>
<dbReference type="Gene3D" id="3.90.640.10">
    <property type="entry name" value="Actin, Chain A, domain 4"/>
    <property type="match status" value="1"/>
</dbReference>
<dbReference type="OrthoDB" id="407594at2759"/>
<name>A0A9P1DVL4_9DINO</name>
<dbReference type="SMART" id="SM00054">
    <property type="entry name" value="EFh"/>
    <property type="match status" value="3"/>
</dbReference>
<evidence type="ECO:0000313" key="10">
    <source>
        <dbReference type="EMBL" id="CAL4803559.1"/>
    </source>
</evidence>
<keyword evidence="4" id="KW-0206">Cytoskeleton</keyword>
<dbReference type="InterPro" id="IPR002048">
    <property type="entry name" value="EF_hand_dom"/>
</dbReference>
<dbReference type="Gene3D" id="3.30.420.40">
    <property type="match status" value="2"/>
</dbReference>
<dbReference type="CDD" id="cd00051">
    <property type="entry name" value="EFh"/>
    <property type="match status" value="1"/>
</dbReference>
<dbReference type="GO" id="GO:0005856">
    <property type="term" value="C:cytoskeleton"/>
    <property type="evidence" value="ECO:0007669"/>
    <property type="project" value="UniProtKB-SubCell"/>
</dbReference>
<evidence type="ECO:0000256" key="5">
    <source>
        <dbReference type="ARBA" id="ARBA00049360"/>
    </source>
</evidence>
<comment type="subcellular location">
    <subcellularLocation>
        <location evidence="1">Cytoplasm</location>
        <location evidence="1">Cytoskeleton</location>
    </subcellularLocation>
</comment>
<gene>
    <name evidence="8" type="ORF">C1SCF055_LOCUS41000</name>
</gene>
<reference evidence="8" key="1">
    <citation type="submission" date="2022-10" db="EMBL/GenBank/DDBJ databases">
        <authorList>
            <person name="Chen Y."/>
            <person name="Dougan E. K."/>
            <person name="Chan C."/>
            <person name="Rhodes N."/>
            <person name="Thang M."/>
        </authorList>
    </citation>
    <scope>NUCLEOTIDE SEQUENCE</scope>
</reference>
<dbReference type="FunFam" id="3.30.420.40:FF:000050">
    <property type="entry name" value="Actin, alpha skeletal muscle"/>
    <property type="match status" value="1"/>
</dbReference>
<dbReference type="PROSITE" id="PS00018">
    <property type="entry name" value="EF_HAND_1"/>
    <property type="match status" value="1"/>
</dbReference>
<proteinExistence type="inferred from homology"/>
<dbReference type="InterPro" id="IPR004000">
    <property type="entry name" value="Actin"/>
</dbReference>
<dbReference type="EMBL" id="CAMXCT010006573">
    <property type="protein sequence ID" value="CAI4016247.1"/>
    <property type="molecule type" value="Genomic_DNA"/>
</dbReference>
<dbReference type="EMBL" id="CAMXCT020006573">
    <property type="protein sequence ID" value="CAL1169622.1"/>
    <property type="molecule type" value="Genomic_DNA"/>
</dbReference>
<keyword evidence="2" id="KW-0378">Hydrolase</keyword>